<sequence length="451" mass="49931">MTKPSGFLQNLMKPFKFHSDNDSQKEEDLEKIASQVQKNFSLETLVSATRNFHSDHKLGEGGFGPVYKGKLGDGREIAVKRLSHTSNQGKKEFMNEAKLLAKVQHRNVVNLLGYCAQGSEKLLVYEYVVNESLDKLLFNAGRRADLDWKRRYDVITGVARGLLYLHEDSHSVIIHRDIKASNILLDDKWCPKIADFGMARLYPEDQTHINTRVAGTNGYMAPEYVMHGQLSVKADVFSYGVVLLELITGRKNSNFSHAEYQSLLEWVWKCYKKERKLEVMDPILASTAIIEQVEICIQIGLLCTQADPNLRPKMRRVVVMLSKRPGTLEEPTRPGYPGSRYKRTHRPHSNSLSAAGSSGGGGSSEDSSFNTFVSTSTTKTATISTRTSPRRTHRSHAGSSSAARSSGPGVSSGDSSSNTFATTSLTKTATTSPPTSPRSHSHSHGKRPMQG</sequence>
<gene>
    <name evidence="7" type="ORF">NE237_020621</name>
</gene>
<evidence type="ECO:0000313" key="8">
    <source>
        <dbReference type="Proteomes" id="UP001141806"/>
    </source>
</evidence>
<dbReference type="SUPFAM" id="SSF56112">
    <property type="entry name" value="Protein kinase-like (PK-like)"/>
    <property type="match status" value="1"/>
</dbReference>
<organism evidence="7 8">
    <name type="scientific">Protea cynaroides</name>
    <dbReference type="NCBI Taxonomy" id="273540"/>
    <lineage>
        <taxon>Eukaryota</taxon>
        <taxon>Viridiplantae</taxon>
        <taxon>Streptophyta</taxon>
        <taxon>Embryophyta</taxon>
        <taxon>Tracheophyta</taxon>
        <taxon>Spermatophyta</taxon>
        <taxon>Magnoliopsida</taxon>
        <taxon>Proteales</taxon>
        <taxon>Proteaceae</taxon>
        <taxon>Protea</taxon>
    </lineage>
</organism>
<evidence type="ECO:0000256" key="3">
    <source>
        <dbReference type="ARBA" id="ARBA00022777"/>
    </source>
</evidence>
<accession>A0A9Q0H6B1</accession>
<dbReference type="InterPro" id="IPR001245">
    <property type="entry name" value="Ser-Thr/Tyr_kinase_cat_dom"/>
</dbReference>
<feature type="compositionally biased region" description="Basic residues" evidence="5">
    <location>
        <begin position="439"/>
        <end position="451"/>
    </location>
</feature>
<dbReference type="InterPro" id="IPR000719">
    <property type="entry name" value="Prot_kinase_dom"/>
</dbReference>
<feature type="region of interest" description="Disordered" evidence="5">
    <location>
        <begin position="325"/>
        <end position="451"/>
    </location>
</feature>
<keyword evidence="8" id="KW-1185">Reference proteome</keyword>
<keyword evidence="1" id="KW-0808">Transferase</keyword>
<dbReference type="FunFam" id="3.30.200.20:FF:000327">
    <property type="entry name" value="Cysteine-rich receptor-like protein kinase 10"/>
    <property type="match status" value="1"/>
</dbReference>
<dbReference type="Gene3D" id="1.10.510.10">
    <property type="entry name" value="Transferase(Phosphotransferase) domain 1"/>
    <property type="match status" value="1"/>
</dbReference>
<proteinExistence type="predicted"/>
<keyword evidence="2" id="KW-0547">Nucleotide-binding</keyword>
<keyword evidence="4" id="KW-0067">ATP-binding</keyword>
<name>A0A9Q0H6B1_9MAGN</name>
<dbReference type="InterPro" id="IPR052059">
    <property type="entry name" value="CR_Ser/Thr_kinase"/>
</dbReference>
<dbReference type="OrthoDB" id="4062651at2759"/>
<evidence type="ECO:0000256" key="2">
    <source>
        <dbReference type="ARBA" id="ARBA00022741"/>
    </source>
</evidence>
<reference evidence="7" key="1">
    <citation type="journal article" date="2023" name="Plant J.">
        <title>The genome of the king protea, Protea cynaroides.</title>
        <authorList>
            <person name="Chang J."/>
            <person name="Duong T.A."/>
            <person name="Schoeman C."/>
            <person name="Ma X."/>
            <person name="Roodt D."/>
            <person name="Barker N."/>
            <person name="Li Z."/>
            <person name="Van de Peer Y."/>
            <person name="Mizrachi E."/>
        </authorList>
    </citation>
    <scope>NUCLEOTIDE SEQUENCE</scope>
    <source>
        <tissue evidence="7">Young leaves</tissue>
    </source>
</reference>
<dbReference type="InterPro" id="IPR011009">
    <property type="entry name" value="Kinase-like_dom_sf"/>
</dbReference>
<feature type="compositionally biased region" description="Low complexity" evidence="5">
    <location>
        <begin position="397"/>
        <end position="433"/>
    </location>
</feature>
<feature type="compositionally biased region" description="Low complexity" evidence="5">
    <location>
        <begin position="364"/>
        <end position="387"/>
    </location>
</feature>
<evidence type="ECO:0000313" key="7">
    <source>
        <dbReference type="EMBL" id="KAJ4960711.1"/>
    </source>
</evidence>
<dbReference type="EMBL" id="JAMYWD010000009">
    <property type="protein sequence ID" value="KAJ4960711.1"/>
    <property type="molecule type" value="Genomic_DNA"/>
</dbReference>
<dbReference type="AlphaFoldDB" id="A0A9Q0H6B1"/>
<evidence type="ECO:0000256" key="5">
    <source>
        <dbReference type="SAM" id="MobiDB-lite"/>
    </source>
</evidence>
<dbReference type="InterPro" id="IPR008271">
    <property type="entry name" value="Ser/Thr_kinase_AS"/>
</dbReference>
<dbReference type="PROSITE" id="PS50011">
    <property type="entry name" value="PROTEIN_KINASE_DOM"/>
    <property type="match status" value="1"/>
</dbReference>
<comment type="caution">
    <text evidence="7">The sequence shown here is derived from an EMBL/GenBank/DDBJ whole genome shotgun (WGS) entry which is preliminary data.</text>
</comment>
<dbReference type="CDD" id="cd14066">
    <property type="entry name" value="STKc_IRAK"/>
    <property type="match status" value="1"/>
</dbReference>
<evidence type="ECO:0000256" key="4">
    <source>
        <dbReference type="ARBA" id="ARBA00022840"/>
    </source>
</evidence>
<dbReference type="FunFam" id="1.10.510.10:FF:000336">
    <property type="entry name" value="Cysteine-rich receptor-like protein kinase 2"/>
    <property type="match status" value="1"/>
</dbReference>
<dbReference type="PROSITE" id="PS00108">
    <property type="entry name" value="PROTEIN_KINASE_ST"/>
    <property type="match status" value="1"/>
</dbReference>
<keyword evidence="3" id="KW-0418">Kinase</keyword>
<dbReference type="Proteomes" id="UP001141806">
    <property type="component" value="Unassembled WGS sequence"/>
</dbReference>
<dbReference type="Pfam" id="PF07714">
    <property type="entry name" value="PK_Tyr_Ser-Thr"/>
    <property type="match status" value="1"/>
</dbReference>
<dbReference type="PANTHER" id="PTHR47973">
    <property type="entry name" value="CYSTEINE-RICH RECEPTOR-LIKE PROTEIN KINASE 3"/>
    <property type="match status" value="1"/>
</dbReference>
<evidence type="ECO:0000256" key="1">
    <source>
        <dbReference type="ARBA" id="ARBA00022679"/>
    </source>
</evidence>
<protein>
    <recommendedName>
        <fullName evidence="6">Protein kinase domain-containing protein</fullName>
    </recommendedName>
</protein>
<dbReference type="GO" id="GO:0005524">
    <property type="term" value="F:ATP binding"/>
    <property type="evidence" value="ECO:0007669"/>
    <property type="project" value="UniProtKB-KW"/>
</dbReference>
<evidence type="ECO:0000259" key="6">
    <source>
        <dbReference type="PROSITE" id="PS50011"/>
    </source>
</evidence>
<dbReference type="GO" id="GO:0004672">
    <property type="term" value="F:protein kinase activity"/>
    <property type="evidence" value="ECO:0007669"/>
    <property type="project" value="InterPro"/>
</dbReference>
<feature type="domain" description="Protein kinase" evidence="6">
    <location>
        <begin position="52"/>
        <end position="327"/>
    </location>
</feature>
<dbReference type="Gene3D" id="3.30.200.20">
    <property type="entry name" value="Phosphorylase Kinase, domain 1"/>
    <property type="match status" value="1"/>
</dbReference>
<dbReference type="SMART" id="SM00220">
    <property type="entry name" value="S_TKc"/>
    <property type="match status" value="1"/>
</dbReference>